<protein>
    <recommendedName>
        <fullName evidence="2">CRAL-TRIO domain-containing protein</fullName>
    </recommendedName>
</protein>
<reference evidence="3 4" key="1">
    <citation type="journal article" date="2023" name="Sci. Data">
        <title>Genome assembly of the Korean intertidal mud-creeper Batillaria attramentaria.</title>
        <authorList>
            <person name="Patra A.K."/>
            <person name="Ho P.T."/>
            <person name="Jun S."/>
            <person name="Lee S.J."/>
            <person name="Kim Y."/>
            <person name="Won Y.J."/>
        </authorList>
    </citation>
    <scope>NUCLEOTIDE SEQUENCE [LARGE SCALE GENOMIC DNA]</scope>
    <source>
        <strain evidence="3">Wonlab-2016</strain>
    </source>
</reference>
<organism evidence="3 4">
    <name type="scientific">Batillaria attramentaria</name>
    <dbReference type="NCBI Taxonomy" id="370345"/>
    <lineage>
        <taxon>Eukaryota</taxon>
        <taxon>Metazoa</taxon>
        <taxon>Spiralia</taxon>
        <taxon>Lophotrochozoa</taxon>
        <taxon>Mollusca</taxon>
        <taxon>Gastropoda</taxon>
        <taxon>Caenogastropoda</taxon>
        <taxon>Sorbeoconcha</taxon>
        <taxon>Cerithioidea</taxon>
        <taxon>Batillariidae</taxon>
        <taxon>Batillaria</taxon>
    </lineage>
</organism>
<dbReference type="Pfam" id="PF03765">
    <property type="entry name" value="CRAL_TRIO_N"/>
    <property type="match status" value="1"/>
</dbReference>
<dbReference type="PROSITE" id="PS50191">
    <property type="entry name" value="CRAL_TRIO"/>
    <property type="match status" value="1"/>
</dbReference>
<dbReference type="Gene3D" id="3.40.525.10">
    <property type="entry name" value="CRAL-TRIO lipid binding domain"/>
    <property type="match status" value="1"/>
</dbReference>
<dbReference type="InterPro" id="IPR036273">
    <property type="entry name" value="CRAL/TRIO_N_dom_sf"/>
</dbReference>
<dbReference type="SUPFAM" id="SSF52087">
    <property type="entry name" value="CRAL/TRIO domain"/>
    <property type="match status" value="1"/>
</dbReference>
<dbReference type="InterPro" id="IPR001251">
    <property type="entry name" value="CRAL-TRIO_dom"/>
</dbReference>
<dbReference type="PANTHER" id="PTHR45824:SF29">
    <property type="entry name" value="GH16843P"/>
    <property type="match status" value="1"/>
</dbReference>
<dbReference type="InterPro" id="IPR052578">
    <property type="entry name" value="PI_Transfer_CRAL-TRIO"/>
</dbReference>
<dbReference type="SMART" id="SM00516">
    <property type="entry name" value="SEC14"/>
    <property type="match status" value="1"/>
</dbReference>
<evidence type="ECO:0000313" key="3">
    <source>
        <dbReference type="EMBL" id="KAK7504631.1"/>
    </source>
</evidence>
<dbReference type="EMBL" id="JACVVK020000014">
    <property type="protein sequence ID" value="KAK7504631.1"/>
    <property type="molecule type" value="Genomic_DNA"/>
</dbReference>
<dbReference type="CDD" id="cd00170">
    <property type="entry name" value="SEC14"/>
    <property type="match status" value="1"/>
</dbReference>
<dbReference type="Proteomes" id="UP001519460">
    <property type="component" value="Unassembled WGS sequence"/>
</dbReference>
<evidence type="ECO:0000313" key="4">
    <source>
        <dbReference type="Proteomes" id="UP001519460"/>
    </source>
</evidence>
<feature type="region of interest" description="Disordered" evidence="1">
    <location>
        <begin position="318"/>
        <end position="378"/>
    </location>
</feature>
<name>A0ABD0LZN4_9CAEN</name>
<sequence>MADKSEMIRELKERVAQLEPLEDEPDFFTSEETIIRYLKSRDWKLEEAERMLMDTVEYRRRTRPLRLDCSFCHSRPGFHSMRQVGHDEAGRPVMYANFAQASTHRNSAEDAVCHVTYLIENAKRSMALGISTWVFVMDCTGMTLSSCNPKLAYAVSNVLSNHYPEHLGTVICLNHSPVFHGVWKAIKQFVPPQTAAKVKLVRSKAKIAEVFSKHFSPELAAWLKEEIALNKQKPLSKEQLEFWNPPSTGSGKAHDPRGCPTYVSEYLEPFKRECGKQRNCDGHAEGDVTSGEFRYLPHPNVADCLRGHVVRAVALTPEEKREREHAQEVVEAKSRDGGGEVEDGEVGTEGAIGGNGCDLDIPSDLQIPPTARPLTAPS</sequence>
<comment type="caution">
    <text evidence="3">The sequence shown here is derived from an EMBL/GenBank/DDBJ whole genome shotgun (WGS) entry which is preliminary data.</text>
</comment>
<accession>A0ABD0LZN4</accession>
<feature type="compositionally biased region" description="Basic and acidic residues" evidence="1">
    <location>
        <begin position="318"/>
        <end position="338"/>
    </location>
</feature>
<feature type="domain" description="CRAL-TRIO" evidence="2">
    <location>
        <begin position="84"/>
        <end position="235"/>
    </location>
</feature>
<dbReference type="InterPro" id="IPR011074">
    <property type="entry name" value="CRAL/TRIO_N_dom"/>
</dbReference>
<gene>
    <name evidence="3" type="ORF">BaRGS_00004117</name>
</gene>
<proteinExistence type="predicted"/>
<dbReference type="SUPFAM" id="SSF46938">
    <property type="entry name" value="CRAL/TRIO N-terminal domain"/>
    <property type="match status" value="1"/>
</dbReference>
<dbReference type="InterPro" id="IPR036865">
    <property type="entry name" value="CRAL-TRIO_dom_sf"/>
</dbReference>
<evidence type="ECO:0000259" key="2">
    <source>
        <dbReference type="PROSITE" id="PS50191"/>
    </source>
</evidence>
<keyword evidence="4" id="KW-1185">Reference proteome</keyword>
<evidence type="ECO:0000256" key="1">
    <source>
        <dbReference type="SAM" id="MobiDB-lite"/>
    </source>
</evidence>
<dbReference type="AlphaFoldDB" id="A0ABD0LZN4"/>
<dbReference type="PANTHER" id="PTHR45824">
    <property type="entry name" value="GH16843P"/>
    <property type="match status" value="1"/>
</dbReference>
<dbReference type="Pfam" id="PF00650">
    <property type="entry name" value="CRAL_TRIO"/>
    <property type="match status" value="1"/>
</dbReference>